<evidence type="ECO:0000256" key="3">
    <source>
        <dbReference type="ARBA" id="ARBA00022692"/>
    </source>
</evidence>
<feature type="region of interest" description="Disordered" evidence="7">
    <location>
        <begin position="1"/>
        <end position="31"/>
    </location>
</feature>
<gene>
    <name evidence="8" type="ORF">SEMRO_560_G166700.1</name>
</gene>
<comment type="similarity">
    <text evidence="2">Belongs to the glycosyltransferase 31 family. Beta3-Gal-T subfamily.</text>
</comment>
<dbReference type="Gene3D" id="3.90.550.50">
    <property type="match status" value="1"/>
</dbReference>
<evidence type="ECO:0000256" key="5">
    <source>
        <dbReference type="ARBA" id="ARBA00022989"/>
    </source>
</evidence>
<evidence type="ECO:0000256" key="2">
    <source>
        <dbReference type="ARBA" id="ARBA00006462"/>
    </source>
</evidence>
<protein>
    <submittedName>
        <fullName evidence="8">Acetylgalactosamine 3-beta-galactosyltransferase 1</fullName>
    </submittedName>
</protein>
<comment type="subcellular location">
    <subcellularLocation>
        <location evidence="1">Membrane</location>
        <topology evidence="1">Single-pass type II membrane protein</topology>
    </subcellularLocation>
</comment>
<keyword evidence="4" id="KW-0735">Signal-anchor</keyword>
<organism evidence="8 9">
    <name type="scientific">Seminavis robusta</name>
    <dbReference type="NCBI Taxonomy" id="568900"/>
    <lineage>
        <taxon>Eukaryota</taxon>
        <taxon>Sar</taxon>
        <taxon>Stramenopiles</taxon>
        <taxon>Ochrophyta</taxon>
        <taxon>Bacillariophyta</taxon>
        <taxon>Bacillariophyceae</taxon>
        <taxon>Bacillariophycidae</taxon>
        <taxon>Naviculales</taxon>
        <taxon>Naviculaceae</taxon>
        <taxon>Seminavis</taxon>
    </lineage>
</organism>
<dbReference type="PANTHER" id="PTHR23033">
    <property type="entry name" value="BETA1,3-GALACTOSYLTRANSFERASE"/>
    <property type="match status" value="1"/>
</dbReference>
<keyword evidence="6" id="KW-0472">Membrane</keyword>
<keyword evidence="5" id="KW-1133">Transmembrane helix</keyword>
<dbReference type="Proteomes" id="UP001153069">
    <property type="component" value="Unassembled WGS sequence"/>
</dbReference>
<evidence type="ECO:0000256" key="1">
    <source>
        <dbReference type="ARBA" id="ARBA00004606"/>
    </source>
</evidence>
<evidence type="ECO:0000313" key="8">
    <source>
        <dbReference type="EMBL" id="CAB9512897.1"/>
    </source>
</evidence>
<dbReference type="InterPro" id="IPR026050">
    <property type="entry name" value="C1GALT1/C1GALT1_chp1"/>
</dbReference>
<dbReference type="EMBL" id="CAICTM010000559">
    <property type="protein sequence ID" value="CAB9512897.1"/>
    <property type="molecule type" value="Genomic_DNA"/>
</dbReference>
<dbReference type="AlphaFoldDB" id="A0A9N8E1Q6"/>
<evidence type="ECO:0000256" key="6">
    <source>
        <dbReference type="ARBA" id="ARBA00023136"/>
    </source>
</evidence>
<evidence type="ECO:0000313" key="9">
    <source>
        <dbReference type="Proteomes" id="UP001153069"/>
    </source>
</evidence>
<dbReference type="OrthoDB" id="414175at2759"/>
<name>A0A9N8E1Q6_9STRA</name>
<dbReference type="GO" id="GO:0016263">
    <property type="term" value="F:glycoprotein-N-acetylgalactosamine 3-beta-galactosyltransferase activity"/>
    <property type="evidence" value="ECO:0007669"/>
    <property type="project" value="TreeGrafter"/>
</dbReference>
<evidence type="ECO:0000256" key="4">
    <source>
        <dbReference type="ARBA" id="ARBA00022968"/>
    </source>
</evidence>
<dbReference type="GO" id="GO:0016020">
    <property type="term" value="C:membrane"/>
    <property type="evidence" value="ECO:0007669"/>
    <property type="project" value="UniProtKB-SubCell"/>
</dbReference>
<sequence length="473" mass="54046">MTSSPSSVSSNSSLSFSTRSNRKRTISKRRPRRVSSSALLSSSTLDDHIRLWFIVACVWSFTFIGLTEYVKQYSLDKEDQTPLFGRFSNKRISNATVQNHTVRPWLPVDIEYLDVRDGNRNHPHRGAKDEQGEWGYRHDPTALRNHPPSSFTPLLNESFLTQACALRDSNYQMIEEQVSVIPVASPTDNLHRTPVRLLCIVYTTESSHVDKIPALRNTWGPKCDGFMVASTKTDLSLNTAEIPHKGEEKYENIWQKIRSVWSYVYDNYYQEYDWFHIGGEDMFVIPENLKSYLESEDIVMAANTFHNGTTRTTETTLTGTTLQMPLFLGGRLAYEGNKDNIFNQGGGGYTLNKAALKALVVEGLPNYYTGDHTFTEDVMIAKVFKELGILPFDTRDASGGERYNPYSPGFHYDFRLPHDKYHNKMWYAAYLLQGDNSLVEGAAHCSPHSVSFHYIKVDLMYRLYALLYGLCRH</sequence>
<accession>A0A9N8E1Q6</accession>
<evidence type="ECO:0000256" key="7">
    <source>
        <dbReference type="SAM" id="MobiDB-lite"/>
    </source>
</evidence>
<proteinExistence type="inferred from homology"/>
<feature type="compositionally biased region" description="Low complexity" evidence="7">
    <location>
        <begin position="1"/>
        <end position="19"/>
    </location>
</feature>
<keyword evidence="3" id="KW-0812">Transmembrane</keyword>
<comment type="caution">
    <text evidence="8">The sequence shown here is derived from an EMBL/GenBank/DDBJ whole genome shotgun (WGS) entry which is preliminary data.</text>
</comment>
<reference evidence="8" key="1">
    <citation type="submission" date="2020-06" db="EMBL/GenBank/DDBJ databases">
        <authorList>
            <consortium name="Plant Systems Biology data submission"/>
        </authorList>
    </citation>
    <scope>NUCLEOTIDE SEQUENCE</scope>
    <source>
        <strain evidence="8">D6</strain>
    </source>
</reference>
<dbReference type="PANTHER" id="PTHR23033:SF14">
    <property type="entry name" value="GLYCOPROTEIN-N-ACETYLGALACTOSAMINE 3-BETA-GALACTOSYLTRANSFERASE 1-RELATED"/>
    <property type="match status" value="1"/>
</dbReference>
<keyword evidence="9" id="KW-1185">Reference proteome</keyword>
<feature type="compositionally biased region" description="Basic residues" evidence="7">
    <location>
        <begin position="20"/>
        <end position="31"/>
    </location>
</feature>